<dbReference type="EMBL" id="BAABGM010000003">
    <property type="protein sequence ID" value="GAA4399994.1"/>
    <property type="molecule type" value="Genomic_DNA"/>
</dbReference>
<accession>A0ABP8K3C5</accession>
<keyword evidence="2" id="KW-1003">Cell membrane</keyword>
<dbReference type="Proteomes" id="UP001500945">
    <property type="component" value="Unassembled WGS sequence"/>
</dbReference>
<keyword evidence="5 6" id="KW-0472">Membrane</keyword>
<protein>
    <submittedName>
        <fullName evidence="8">DUF3817 domain-containing protein</fullName>
    </submittedName>
</protein>
<feature type="transmembrane region" description="Helical" evidence="6">
    <location>
        <begin position="125"/>
        <end position="145"/>
    </location>
</feature>
<evidence type="ECO:0000259" key="7">
    <source>
        <dbReference type="Pfam" id="PF12823"/>
    </source>
</evidence>
<dbReference type="InterPro" id="IPR023845">
    <property type="entry name" value="DUF3817_TM"/>
</dbReference>
<dbReference type="PANTHER" id="PTHR40077:SF1">
    <property type="entry name" value="MEMBRANE PROTEIN"/>
    <property type="match status" value="1"/>
</dbReference>
<evidence type="ECO:0000256" key="6">
    <source>
        <dbReference type="SAM" id="Phobius"/>
    </source>
</evidence>
<feature type="transmembrane region" description="Helical" evidence="6">
    <location>
        <begin position="39"/>
        <end position="61"/>
    </location>
</feature>
<comment type="subcellular location">
    <subcellularLocation>
        <location evidence="1">Cell membrane</location>
        <topology evidence="1">Multi-pass membrane protein</topology>
    </subcellularLocation>
</comment>
<feature type="domain" description="DUF3817" evidence="7">
    <location>
        <begin position="6"/>
        <end position="92"/>
    </location>
</feature>
<evidence type="ECO:0000256" key="5">
    <source>
        <dbReference type="ARBA" id="ARBA00023136"/>
    </source>
</evidence>
<evidence type="ECO:0000313" key="9">
    <source>
        <dbReference type="Proteomes" id="UP001500945"/>
    </source>
</evidence>
<organism evidence="8 9">
    <name type="scientific">Fodinibacter luteus</name>
    <dbReference type="NCBI Taxonomy" id="552064"/>
    <lineage>
        <taxon>Bacteria</taxon>
        <taxon>Bacillati</taxon>
        <taxon>Actinomycetota</taxon>
        <taxon>Actinomycetes</taxon>
        <taxon>Micrococcales</taxon>
        <taxon>Intrasporangiaceae</taxon>
        <taxon>Fodinibacter (ex Wang et al. 2009)</taxon>
    </lineage>
</organism>
<dbReference type="NCBIfam" id="TIGR03954">
    <property type="entry name" value="integ_memb_HG"/>
    <property type="match status" value="1"/>
</dbReference>
<keyword evidence="4 6" id="KW-1133">Transmembrane helix</keyword>
<keyword evidence="9" id="KW-1185">Reference proteome</keyword>
<evidence type="ECO:0000256" key="2">
    <source>
        <dbReference type="ARBA" id="ARBA00022475"/>
    </source>
</evidence>
<name>A0ABP8K3C5_9MICO</name>
<keyword evidence="3 6" id="KW-0812">Transmembrane</keyword>
<dbReference type="Pfam" id="PF12823">
    <property type="entry name" value="DUF3817"/>
    <property type="match status" value="1"/>
</dbReference>
<dbReference type="RefSeq" id="WP_345202574.1">
    <property type="nucleotide sequence ID" value="NZ_BAABGM010000003.1"/>
</dbReference>
<sequence length="155" mass="16482">MTPRALFTWLARAEVVTWTLLLVGMALKYVTRTTELGVRVFGLAHGIVFLAFVLVTLVLWVDQRWRLRDAVLVAAAGVPPYATLWAERRVERLGLAPTRWRLGVGGDEPATVAERAVATGLARPAAAVLVAAVAVGLTTAALLVIGPPPVPGRGA</sequence>
<evidence type="ECO:0000256" key="3">
    <source>
        <dbReference type="ARBA" id="ARBA00022692"/>
    </source>
</evidence>
<gene>
    <name evidence="8" type="ORF">GCM10023168_08200</name>
</gene>
<evidence type="ECO:0000256" key="1">
    <source>
        <dbReference type="ARBA" id="ARBA00004651"/>
    </source>
</evidence>
<comment type="caution">
    <text evidence="8">The sequence shown here is derived from an EMBL/GenBank/DDBJ whole genome shotgun (WGS) entry which is preliminary data.</text>
</comment>
<evidence type="ECO:0000313" key="8">
    <source>
        <dbReference type="EMBL" id="GAA4399994.1"/>
    </source>
</evidence>
<proteinExistence type="predicted"/>
<dbReference type="PANTHER" id="PTHR40077">
    <property type="entry name" value="MEMBRANE PROTEIN-RELATED"/>
    <property type="match status" value="1"/>
</dbReference>
<feature type="transmembrane region" description="Helical" evidence="6">
    <location>
        <begin position="6"/>
        <end position="27"/>
    </location>
</feature>
<reference evidence="9" key="1">
    <citation type="journal article" date="2019" name="Int. J. Syst. Evol. Microbiol.">
        <title>The Global Catalogue of Microorganisms (GCM) 10K type strain sequencing project: providing services to taxonomists for standard genome sequencing and annotation.</title>
        <authorList>
            <consortium name="The Broad Institute Genomics Platform"/>
            <consortium name="The Broad Institute Genome Sequencing Center for Infectious Disease"/>
            <person name="Wu L."/>
            <person name="Ma J."/>
        </authorList>
    </citation>
    <scope>NUCLEOTIDE SEQUENCE [LARGE SCALE GENOMIC DNA]</scope>
    <source>
        <strain evidence="9">JCM 17809</strain>
    </source>
</reference>
<evidence type="ECO:0000256" key="4">
    <source>
        <dbReference type="ARBA" id="ARBA00022989"/>
    </source>
</evidence>